<dbReference type="PATRIC" id="fig|448.7.peg.1999"/>
<protein>
    <submittedName>
        <fullName evidence="6">Protein tyrosine kinase</fullName>
    </submittedName>
</protein>
<feature type="domain" description="Protein kinase" evidence="5">
    <location>
        <begin position="33"/>
        <end position="355"/>
    </location>
</feature>
<dbReference type="Gene3D" id="1.10.510.10">
    <property type="entry name" value="Transferase(Phosphotransferase) domain 1"/>
    <property type="match status" value="1"/>
</dbReference>
<dbReference type="OrthoDB" id="5651156at2"/>
<dbReference type="EMBL" id="LNYA01000030">
    <property type="protein sequence ID" value="KTC96116.1"/>
    <property type="molecule type" value="Genomic_DNA"/>
</dbReference>
<feature type="region of interest" description="Disordered" evidence="4">
    <location>
        <begin position="1"/>
        <end position="23"/>
    </location>
</feature>
<dbReference type="InterPro" id="IPR011009">
    <property type="entry name" value="Kinase-like_dom_sf"/>
</dbReference>
<gene>
    <name evidence="6" type="ORF">Lery_1908</name>
</gene>
<evidence type="ECO:0000313" key="7">
    <source>
        <dbReference type="Proteomes" id="UP000054773"/>
    </source>
</evidence>
<evidence type="ECO:0000313" key="6">
    <source>
        <dbReference type="EMBL" id="KTC96116.1"/>
    </source>
</evidence>
<feature type="compositionally biased region" description="Acidic residues" evidence="4">
    <location>
        <begin position="714"/>
        <end position="724"/>
    </location>
</feature>
<evidence type="ECO:0000256" key="1">
    <source>
        <dbReference type="ARBA" id="ARBA00022741"/>
    </source>
</evidence>
<feature type="region of interest" description="Disordered" evidence="4">
    <location>
        <begin position="500"/>
        <end position="615"/>
    </location>
</feature>
<sequence>MPPLETLNNDHSKGEIELPGQSGETIDLSSKGFHKVRQLGAGEFGEVALYYYNGSNPAYQHMCNSQGLVAIKLLSEPDVHEEATARIIAKHSESGQLDLSVINKTYPLEENGKLIGILSEYESYLDIKNERGEVTEFSSDLYSIIAKTFYPHYSHEFPGAGIVSALKGNPAVCLSQIACGMVKGQDTLHQMSILHQDSAARNFLIRTERDNAGNVLRILPKISDYGLTSILAEGETNGVYTNREKVPLRIIDAQVVKTGGNTSLLTDYYARKTAMMSILAQMLTPLNGENESLSMKPGKSQPIKDFLADRMGMFLDDSAALKQHLNNVKAYLEKCPDKQLKQEVELFIACYEPWLTFYPDGSDLKKAREQEMALFEQCTTRFVEVYYAHLRSNRTSSPPENFLLGLQRLNRIPVNTPIQNVIQGNINQCEREIAQKAKPLPTAEHRSMSHGARTMEQVVGMDHYGRIQTVHTVSPPAIHNDGETHYNNLLSREVYANQLNQGNQTPQNPTESPNPTSHYARTSLPINAPANEENDGETPYSRMLPQDHLTGSPTGQNHHPSQTSNPSNQVQNSHYTSLSRTQPQSARETHPVSPHYAPLSSHGNTNTQTRGDYPRVIGVHPVNSLPKEPDITRKFKQTLPETHEAHASHKKTAIKAIWSDFVHEVEHQLDKLSPKDNVEEIRQKFKELLKDAQKEIKTLLHIKSSPAKAPSPDKDEDDNDSYHP</sequence>
<keyword evidence="6" id="KW-0418">Kinase</keyword>
<dbReference type="Pfam" id="PF07714">
    <property type="entry name" value="PK_Tyr_Ser-Thr"/>
    <property type="match status" value="1"/>
</dbReference>
<dbReference type="Proteomes" id="UP000054773">
    <property type="component" value="Unassembled WGS sequence"/>
</dbReference>
<feature type="binding site" evidence="3">
    <location>
        <position position="72"/>
    </location>
    <ligand>
        <name>ATP</name>
        <dbReference type="ChEBI" id="CHEBI:30616"/>
    </ligand>
</feature>
<dbReference type="InterPro" id="IPR017441">
    <property type="entry name" value="Protein_kinase_ATP_BS"/>
</dbReference>
<dbReference type="InterPro" id="IPR000719">
    <property type="entry name" value="Prot_kinase_dom"/>
</dbReference>
<dbReference type="PROSITE" id="PS50011">
    <property type="entry name" value="PROTEIN_KINASE_DOM"/>
    <property type="match status" value="1"/>
</dbReference>
<evidence type="ECO:0000256" key="4">
    <source>
        <dbReference type="SAM" id="MobiDB-lite"/>
    </source>
</evidence>
<dbReference type="InterPro" id="IPR050198">
    <property type="entry name" value="Non-receptor_tyrosine_kinases"/>
</dbReference>
<keyword evidence="7" id="KW-1185">Reference proteome</keyword>
<feature type="region of interest" description="Disordered" evidence="4">
    <location>
        <begin position="699"/>
        <end position="724"/>
    </location>
</feature>
<keyword evidence="1 3" id="KW-0547">Nucleotide-binding</keyword>
<feature type="compositionally biased region" description="Polar residues" evidence="4">
    <location>
        <begin position="601"/>
        <end position="610"/>
    </location>
</feature>
<evidence type="ECO:0000256" key="3">
    <source>
        <dbReference type="PROSITE-ProRule" id="PRU10141"/>
    </source>
</evidence>
<evidence type="ECO:0000259" key="5">
    <source>
        <dbReference type="PROSITE" id="PS50011"/>
    </source>
</evidence>
<feature type="compositionally biased region" description="Polar residues" evidence="4">
    <location>
        <begin position="500"/>
        <end position="520"/>
    </location>
</feature>
<proteinExistence type="predicted"/>
<dbReference type="SUPFAM" id="SSF56112">
    <property type="entry name" value="Protein kinase-like (PK-like)"/>
    <property type="match status" value="1"/>
</dbReference>
<keyword evidence="6" id="KW-0808">Transferase</keyword>
<dbReference type="PROSITE" id="PS00107">
    <property type="entry name" value="PROTEIN_KINASE_ATP"/>
    <property type="match status" value="1"/>
</dbReference>
<keyword evidence="2 3" id="KW-0067">ATP-binding</keyword>
<dbReference type="SMART" id="SM00220">
    <property type="entry name" value="S_TKc"/>
    <property type="match status" value="1"/>
</dbReference>
<dbReference type="AlphaFoldDB" id="A0A0W0TKJ4"/>
<evidence type="ECO:0000256" key="2">
    <source>
        <dbReference type="ARBA" id="ARBA00022840"/>
    </source>
</evidence>
<feature type="compositionally biased region" description="Polar residues" evidence="4">
    <location>
        <begin position="549"/>
        <end position="586"/>
    </location>
</feature>
<name>A0A0W0TKJ4_LEGER</name>
<accession>A0A0W0TKJ4</accession>
<dbReference type="RefSeq" id="WP_058527052.1">
    <property type="nucleotide sequence ID" value="NZ_CAAAHY010000007.1"/>
</dbReference>
<dbReference type="GO" id="GO:0005524">
    <property type="term" value="F:ATP binding"/>
    <property type="evidence" value="ECO:0007669"/>
    <property type="project" value="UniProtKB-UniRule"/>
</dbReference>
<dbReference type="PANTHER" id="PTHR24418">
    <property type="entry name" value="TYROSINE-PROTEIN KINASE"/>
    <property type="match status" value="1"/>
</dbReference>
<dbReference type="STRING" id="448.Lery_1908"/>
<reference evidence="6 7" key="1">
    <citation type="submission" date="2015-11" db="EMBL/GenBank/DDBJ databases">
        <title>Genomic analysis of 38 Legionella species identifies large and diverse effector repertoires.</title>
        <authorList>
            <person name="Burstein D."/>
            <person name="Amaro F."/>
            <person name="Zusman T."/>
            <person name="Lifshitz Z."/>
            <person name="Cohen O."/>
            <person name="Gilbert J.A."/>
            <person name="Pupko T."/>
            <person name="Shuman H.A."/>
            <person name="Segal G."/>
        </authorList>
    </citation>
    <scope>NUCLEOTIDE SEQUENCE [LARGE SCALE GENOMIC DNA]</scope>
    <source>
        <strain evidence="6 7">SE-32A-C8</strain>
    </source>
</reference>
<dbReference type="InterPro" id="IPR001245">
    <property type="entry name" value="Ser-Thr/Tyr_kinase_cat_dom"/>
</dbReference>
<dbReference type="GO" id="GO:0004672">
    <property type="term" value="F:protein kinase activity"/>
    <property type="evidence" value="ECO:0007669"/>
    <property type="project" value="InterPro"/>
</dbReference>
<organism evidence="6 7">
    <name type="scientific">Legionella erythra</name>
    <dbReference type="NCBI Taxonomy" id="448"/>
    <lineage>
        <taxon>Bacteria</taxon>
        <taxon>Pseudomonadati</taxon>
        <taxon>Pseudomonadota</taxon>
        <taxon>Gammaproteobacteria</taxon>
        <taxon>Legionellales</taxon>
        <taxon>Legionellaceae</taxon>
        <taxon>Legionella</taxon>
    </lineage>
</organism>
<comment type="caution">
    <text evidence="6">The sequence shown here is derived from an EMBL/GenBank/DDBJ whole genome shotgun (WGS) entry which is preliminary data.</text>
</comment>